<dbReference type="SUPFAM" id="SSF53335">
    <property type="entry name" value="S-adenosyl-L-methionine-dependent methyltransferases"/>
    <property type="match status" value="2"/>
</dbReference>
<keyword evidence="3" id="KW-0949">S-adenosyl-L-methionine</keyword>
<keyword evidence="1" id="KW-0489">Methyltransferase</keyword>
<evidence type="ECO:0000259" key="5">
    <source>
        <dbReference type="Pfam" id="PF00891"/>
    </source>
</evidence>
<dbReference type="GO" id="GO:0046983">
    <property type="term" value="F:protein dimerization activity"/>
    <property type="evidence" value="ECO:0007669"/>
    <property type="project" value="InterPro"/>
</dbReference>
<proteinExistence type="predicted"/>
<dbReference type="STRING" id="40149.A0A0E0EW20"/>
<evidence type="ECO:0008006" key="9">
    <source>
        <dbReference type="Google" id="ProtNLM"/>
    </source>
</evidence>
<dbReference type="InterPro" id="IPR016461">
    <property type="entry name" value="COMT-like"/>
</dbReference>
<keyword evidence="8" id="KW-1185">Reference proteome</keyword>
<sequence length="759" mass="80970">MATLHELIAEVSPEELLGAIGELYHHVLGYVRSMALKCAVDLGIPDAVNRRGGAATLADIATDTGVHPSKLADLRRMMELLSTTGMIFDSSTAGDGGDVVYRLTTVGRFIAGPSNFSPVVQFAVSPLIVSSFFSLPGWFRSEPGASRSLFDMAHGCSMWEMASKNPAQNSVINNAMVVNCQTYLELVVAVQGHVFHGLSSLVDVGGGHGTSMEVISREFPHIKCSVLDLPHVISQAPAGNGKVQFIAGDMFKSIPPADAVVLKLIAEVSPEELLGAIGELYHHVLGYVRSMALKCAVDLGIPDAVNRRGGAATLADIATDTGVHPSKLADLRRMMELLSTTGMIFDSSTAGDGGDVVYRLTTVGRFIAGPSNFSPVVQFAVSPLIVSSFFSLPGWFRSEPGASRSLFDMAHGCSMWEMASKNPAQNSVINNAMVVNCQTYLELVVAVQGHVFHGLSSLVDVGGGHGTSMEVISREFPHIKCSVLDLPHVISQAPAGNGKVQFIAGDMFKSIPPADAVVLKNILHDWSDDDCVKILQRCKEAIPARKDGGKVEAIQDMLLMFLNGKERDEQEWKMIFSAAGFTSTRLGSPLRQIQREGTQRFGDGVLPSARSGGREDGDPTAAHGGSRWEGGGPRTSVAGGSVRQWDRGGPRLSAAGGSVRRWDRGGPHPSAAGGDVRRWRRPSPLGGGRRCKATEVALAPRRRATVGRRRFAPDLELRCRLEVRHGEGEDSRRGGATASAAGGSISPPPSLFVILFLLM</sequence>
<dbReference type="Gene3D" id="1.10.10.10">
    <property type="entry name" value="Winged helix-like DNA-binding domain superfamily/Winged helix DNA-binding domain"/>
    <property type="match status" value="2"/>
</dbReference>
<evidence type="ECO:0000313" key="7">
    <source>
        <dbReference type="EnsemblPlants" id="OMERI10G02640.1"/>
    </source>
</evidence>
<reference evidence="7" key="2">
    <citation type="submission" date="2018-05" db="EMBL/GenBank/DDBJ databases">
        <title>OmerRS3 (Oryza meridionalis Reference Sequence Version 3).</title>
        <authorList>
            <person name="Zhang J."/>
            <person name="Kudrna D."/>
            <person name="Lee S."/>
            <person name="Talag J."/>
            <person name="Welchert J."/>
            <person name="Wing R.A."/>
        </authorList>
    </citation>
    <scope>NUCLEOTIDE SEQUENCE [LARGE SCALE GENOMIC DNA]</scope>
    <source>
        <strain evidence="7">cv. OR44</strain>
    </source>
</reference>
<dbReference type="Pfam" id="PF00891">
    <property type="entry name" value="Methyltransf_2"/>
    <property type="match status" value="2"/>
</dbReference>
<feature type="domain" description="O-methyltransferase C-terminal" evidence="5">
    <location>
        <begin position="145"/>
        <end position="265"/>
    </location>
</feature>
<name>A0A0E0EW20_9ORYZ</name>
<dbReference type="GO" id="GO:0008171">
    <property type="term" value="F:O-methyltransferase activity"/>
    <property type="evidence" value="ECO:0007669"/>
    <property type="project" value="InterPro"/>
</dbReference>
<dbReference type="InterPro" id="IPR036390">
    <property type="entry name" value="WH_DNA-bd_sf"/>
</dbReference>
<dbReference type="InterPro" id="IPR012967">
    <property type="entry name" value="COMT_dimerisation"/>
</dbReference>
<dbReference type="EnsemblPlants" id="OMERI10G02640.1">
    <property type="protein sequence ID" value="OMERI10G02640.1"/>
    <property type="gene ID" value="OMERI10G02640"/>
</dbReference>
<evidence type="ECO:0000259" key="6">
    <source>
        <dbReference type="Pfam" id="PF08100"/>
    </source>
</evidence>
<dbReference type="PANTHER" id="PTHR11746">
    <property type="entry name" value="O-METHYLTRANSFERASE"/>
    <property type="match status" value="1"/>
</dbReference>
<organism evidence="7">
    <name type="scientific">Oryza meridionalis</name>
    <dbReference type="NCBI Taxonomy" id="40149"/>
    <lineage>
        <taxon>Eukaryota</taxon>
        <taxon>Viridiplantae</taxon>
        <taxon>Streptophyta</taxon>
        <taxon>Embryophyta</taxon>
        <taxon>Tracheophyta</taxon>
        <taxon>Spermatophyta</taxon>
        <taxon>Magnoliopsida</taxon>
        <taxon>Liliopsida</taxon>
        <taxon>Poales</taxon>
        <taxon>Poaceae</taxon>
        <taxon>BOP clade</taxon>
        <taxon>Oryzoideae</taxon>
        <taxon>Oryzeae</taxon>
        <taxon>Oryzinae</taxon>
        <taxon>Oryza</taxon>
    </lineage>
</organism>
<feature type="domain" description="O-methyltransferase C-terminal" evidence="5">
    <location>
        <begin position="402"/>
        <end position="581"/>
    </location>
</feature>
<dbReference type="HOGENOM" id="CLU_367392_0_0_1"/>
<dbReference type="InterPro" id="IPR036388">
    <property type="entry name" value="WH-like_DNA-bd_sf"/>
</dbReference>
<dbReference type="Gramene" id="OMERI10G02640.1">
    <property type="protein sequence ID" value="OMERI10G02640.1"/>
    <property type="gene ID" value="OMERI10G02640"/>
</dbReference>
<dbReference type="Gene3D" id="3.40.50.150">
    <property type="entry name" value="Vaccinia Virus protein VP39"/>
    <property type="match status" value="2"/>
</dbReference>
<dbReference type="SUPFAM" id="SSF46785">
    <property type="entry name" value="Winged helix' DNA-binding domain"/>
    <property type="match status" value="2"/>
</dbReference>
<dbReference type="GO" id="GO:0032259">
    <property type="term" value="P:methylation"/>
    <property type="evidence" value="ECO:0007669"/>
    <property type="project" value="UniProtKB-KW"/>
</dbReference>
<dbReference type="InterPro" id="IPR001077">
    <property type="entry name" value="COMT_C"/>
</dbReference>
<feature type="domain" description="O-methyltransferase dimerisation" evidence="6">
    <location>
        <begin position="282"/>
        <end position="366"/>
    </location>
</feature>
<evidence type="ECO:0000256" key="3">
    <source>
        <dbReference type="ARBA" id="ARBA00022691"/>
    </source>
</evidence>
<dbReference type="InterPro" id="IPR029063">
    <property type="entry name" value="SAM-dependent_MTases_sf"/>
</dbReference>
<evidence type="ECO:0000256" key="4">
    <source>
        <dbReference type="SAM" id="MobiDB-lite"/>
    </source>
</evidence>
<evidence type="ECO:0000256" key="2">
    <source>
        <dbReference type="ARBA" id="ARBA00022679"/>
    </source>
</evidence>
<feature type="region of interest" description="Disordered" evidence="4">
    <location>
        <begin position="596"/>
        <end position="690"/>
    </location>
</feature>
<evidence type="ECO:0000313" key="8">
    <source>
        <dbReference type="Proteomes" id="UP000008021"/>
    </source>
</evidence>
<evidence type="ECO:0000256" key="1">
    <source>
        <dbReference type="ARBA" id="ARBA00022603"/>
    </source>
</evidence>
<accession>A0A0E0EW20</accession>
<dbReference type="PROSITE" id="PS51683">
    <property type="entry name" value="SAM_OMT_II"/>
    <property type="match status" value="2"/>
</dbReference>
<keyword evidence="2" id="KW-0808">Transferase</keyword>
<protein>
    <recommendedName>
        <fullName evidence="9">O-methyltransferase domain-containing protein</fullName>
    </recommendedName>
</protein>
<dbReference type="eggNOG" id="KOG3178">
    <property type="taxonomic scope" value="Eukaryota"/>
</dbReference>
<feature type="domain" description="O-methyltransferase dimerisation" evidence="6">
    <location>
        <begin position="25"/>
        <end position="109"/>
    </location>
</feature>
<dbReference type="AlphaFoldDB" id="A0A0E0EW20"/>
<dbReference type="Pfam" id="PF08100">
    <property type="entry name" value="Dimerisation"/>
    <property type="match status" value="2"/>
</dbReference>
<reference evidence="7" key="1">
    <citation type="submission" date="2015-04" db="UniProtKB">
        <authorList>
            <consortium name="EnsemblPlants"/>
        </authorList>
    </citation>
    <scope>IDENTIFICATION</scope>
</reference>
<dbReference type="Proteomes" id="UP000008021">
    <property type="component" value="Chromosome 10"/>
</dbReference>